<feature type="region of interest" description="Disordered" evidence="1">
    <location>
        <begin position="1"/>
        <end position="60"/>
    </location>
</feature>
<keyword evidence="3" id="KW-1185">Reference proteome</keyword>
<dbReference type="AlphaFoldDB" id="A0ABD0LL33"/>
<organism evidence="2 3">
    <name type="scientific">Batillaria attramentaria</name>
    <dbReference type="NCBI Taxonomy" id="370345"/>
    <lineage>
        <taxon>Eukaryota</taxon>
        <taxon>Metazoa</taxon>
        <taxon>Spiralia</taxon>
        <taxon>Lophotrochozoa</taxon>
        <taxon>Mollusca</taxon>
        <taxon>Gastropoda</taxon>
        <taxon>Caenogastropoda</taxon>
        <taxon>Sorbeoconcha</taxon>
        <taxon>Cerithioidea</taxon>
        <taxon>Batillariidae</taxon>
        <taxon>Batillaria</taxon>
    </lineage>
</organism>
<accession>A0ABD0LL33</accession>
<reference evidence="2 3" key="1">
    <citation type="journal article" date="2023" name="Sci. Data">
        <title>Genome assembly of the Korean intertidal mud-creeper Batillaria attramentaria.</title>
        <authorList>
            <person name="Patra A.K."/>
            <person name="Ho P.T."/>
            <person name="Jun S."/>
            <person name="Lee S.J."/>
            <person name="Kim Y."/>
            <person name="Won Y.J."/>
        </authorList>
    </citation>
    <scope>NUCLEOTIDE SEQUENCE [LARGE SCALE GENOMIC DNA]</scope>
    <source>
        <strain evidence="2">Wonlab-2016</strain>
    </source>
</reference>
<evidence type="ECO:0000256" key="1">
    <source>
        <dbReference type="SAM" id="MobiDB-lite"/>
    </source>
</evidence>
<dbReference type="Proteomes" id="UP001519460">
    <property type="component" value="Unassembled WGS sequence"/>
</dbReference>
<name>A0ABD0LL33_9CAEN</name>
<dbReference type="EMBL" id="JACVVK020000039">
    <property type="protein sequence ID" value="KAK7500153.1"/>
    <property type="molecule type" value="Genomic_DNA"/>
</dbReference>
<evidence type="ECO:0000313" key="3">
    <source>
        <dbReference type="Proteomes" id="UP001519460"/>
    </source>
</evidence>
<sequence>MSRPIQPNASQMSRPIQPNASQMSRPIQPNASQMSRPIQPNASQISQKEQMTRHKGSVHRYTRSTLITACNKAPDWAGDRENNCHSAAEVTFIDGFHQAQMR</sequence>
<evidence type="ECO:0000313" key="2">
    <source>
        <dbReference type="EMBL" id="KAK7500153.1"/>
    </source>
</evidence>
<proteinExistence type="predicted"/>
<feature type="compositionally biased region" description="Polar residues" evidence="1">
    <location>
        <begin position="1"/>
        <end position="49"/>
    </location>
</feature>
<protein>
    <submittedName>
        <fullName evidence="2">Uncharacterized protein</fullName>
    </submittedName>
</protein>
<comment type="caution">
    <text evidence="2">The sequence shown here is derived from an EMBL/GenBank/DDBJ whole genome shotgun (WGS) entry which is preliminary data.</text>
</comment>
<gene>
    <name evidence="2" type="ORF">BaRGS_00008700</name>
</gene>